<sequence>MYLSLYLGLLDHAGQTLAETFDDGEQGEPERMAAEFGGSRSGAVGLLRDLQDLYTLASFVDTTWTVVKQAAQGLRDEELLKLAGSREADTSHQLTWLQTRIGQSAPQDLIVSS</sequence>
<organism evidence="1 2">
    <name type="scientific">Kribbella capetownensis</name>
    <dbReference type="NCBI Taxonomy" id="1572659"/>
    <lineage>
        <taxon>Bacteria</taxon>
        <taxon>Bacillati</taxon>
        <taxon>Actinomycetota</taxon>
        <taxon>Actinomycetes</taxon>
        <taxon>Propionibacteriales</taxon>
        <taxon>Kribbellaceae</taxon>
        <taxon>Kribbella</taxon>
    </lineage>
</organism>
<evidence type="ECO:0000313" key="1">
    <source>
        <dbReference type="EMBL" id="TCC49104.1"/>
    </source>
</evidence>
<comment type="caution">
    <text evidence="1">The sequence shown here is derived from an EMBL/GenBank/DDBJ whole genome shotgun (WGS) entry which is preliminary data.</text>
</comment>
<protein>
    <submittedName>
        <fullName evidence="1">Uncharacterized protein</fullName>
    </submittedName>
</protein>
<evidence type="ECO:0000313" key="2">
    <source>
        <dbReference type="Proteomes" id="UP000293342"/>
    </source>
</evidence>
<dbReference type="RefSeq" id="WP_131515376.1">
    <property type="nucleotide sequence ID" value="NZ_SJKD01000004.1"/>
</dbReference>
<dbReference type="Proteomes" id="UP000293342">
    <property type="component" value="Unassembled WGS sequence"/>
</dbReference>
<reference evidence="1 2" key="1">
    <citation type="submission" date="2019-02" db="EMBL/GenBank/DDBJ databases">
        <title>Kribbella capetownensis sp. nov. and Kribbella speibonae sp. nov., isolated from soil.</title>
        <authorList>
            <person name="Curtis S.M."/>
            <person name="Norton I."/>
            <person name="Everest G.J."/>
            <person name="Meyers P.R."/>
        </authorList>
    </citation>
    <scope>NUCLEOTIDE SEQUENCE [LARGE SCALE GENOMIC DNA]</scope>
    <source>
        <strain evidence="1 2">YM53</strain>
    </source>
</reference>
<keyword evidence="2" id="KW-1185">Reference proteome</keyword>
<dbReference type="AlphaFoldDB" id="A0A4R0JSN3"/>
<dbReference type="EMBL" id="SJKD01000004">
    <property type="protein sequence ID" value="TCC49104.1"/>
    <property type="molecule type" value="Genomic_DNA"/>
</dbReference>
<name>A0A4R0JSN3_9ACTN</name>
<dbReference type="OrthoDB" id="669978at2"/>
<accession>A0A4R0JSN3</accession>
<gene>
    <name evidence="1" type="ORF">E0H75_21455</name>
</gene>
<proteinExistence type="predicted"/>